<evidence type="ECO:0000256" key="4">
    <source>
        <dbReference type="ARBA" id="ARBA00023273"/>
    </source>
</evidence>
<dbReference type="AlphaFoldDB" id="A0ABD2IQD7"/>
<dbReference type="InterPro" id="IPR013783">
    <property type="entry name" value="Ig-like_fold"/>
</dbReference>
<dbReference type="PANTHER" id="PTHR22920">
    <property type="entry name" value="MAJOR SPERM PROTEIN"/>
    <property type="match status" value="1"/>
</dbReference>
<evidence type="ECO:0000256" key="5">
    <source>
        <dbReference type="ARBA" id="ARBA00037744"/>
    </source>
</evidence>
<feature type="domain" description="MSP" evidence="8">
    <location>
        <begin position="42"/>
        <end position="159"/>
    </location>
</feature>
<evidence type="ECO:0000259" key="8">
    <source>
        <dbReference type="PROSITE" id="PS50202"/>
    </source>
</evidence>
<dbReference type="InterPro" id="IPR008962">
    <property type="entry name" value="PapD-like_sf"/>
</dbReference>
<name>A0ABD2IQD7_9BILA</name>
<dbReference type="PROSITE" id="PS50202">
    <property type="entry name" value="MSP"/>
    <property type="match status" value="1"/>
</dbReference>
<dbReference type="EMBL" id="JBICBT010001137">
    <property type="protein sequence ID" value="KAL3081342.1"/>
    <property type="molecule type" value="Genomic_DNA"/>
</dbReference>
<keyword evidence="4" id="KW-0966">Cell projection</keyword>
<reference evidence="9 10" key="1">
    <citation type="submission" date="2024-10" db="EMBL/GenBank/DDBJ databases">
        <authorList>
            <person name="Kim D."/>
        </authorList>
    </citation>
    <scope>NUCLEOTIDE SEQUENCE [LARGE SCALE GENOMIC DNA]</scope>
    <source>
        <strain evidence="9">BH-2024</strain>
    </source>
</reference>
<dbReference type="GO" id="GO:0031143">
    <property type="term" value="C:pseudopodium"/>
    <property type="evidence" value="ECO:0007669"/>
    <property type="project" value="UniProtKB-SubCell"/>
</dbReference>
<evidence type="ECO:0000256" key="1">
    <source>
        <dbReference type="ARBA" id="ARBA00004245"/>
    </source>
</evidence>
<evidence type="ECO:0000256" key="3">
    <source>
        <dbReference type="ARBA" id="ARBA00023212"/>
    </source>
</evidence>
<evidence type="ECO:0000256" key="6">
    <source>
        <dbReference type="ARBA" id="ARBA00037818"/>
    </source>
</evidence>
<dbReference type="SUPFAM" id="SSF49354">
    <property type="entry name" value="PapD-like"/>
    <property type="match status" value="1"/>
</dbReference>
<dbReference type="PANTHER" id="PTHR22920:SF7">
    <property type="entry name" value="MSP DOMAIN-CONTAINING PROTEIN-RELATED"/>
    <property type="match status" value="1"/>
</dbReference>
<comment type="caution">
    <text evidence="9">The sequence shown here is derived from an EMBL/GenBank/DDBJ whole genome shotgun (WGS) entry which is preliminary data.</text>
</comment>
<keyword evidence="10" id="KW-1185">Reference proteome</keyword>
<evidence type="ECO:0000256" key="2">
    <source>
        <dbReference type="ARBA" id="ARBA00022490"/>
    </source>
</evidence>
<protein>
    <recommendedName>
        <fullName evidence="7">Major sperm protein</fullName>
    </recommendedName>
</protein>
<organism evidence="9 10">
    <name type="scientific">Heterodera trifolii</name>
    <dbReference type="NCBI Taxonomy" id="157864"/>
    <lineage>
        <taxon>Eukaryota</taxon>
        <taxon>Metazoa</taxon>
        <taxon>Ecdysozoa</taxon>
        <taxon>Nematoda</taxon>
        <taxon>Chromadorea</taxon>
        <taxon>Rhabditida</taxon>
        <taxon>Tylenchina</taxon>
        <taxon>Tylenchomorpha</taxon>
        <taxon>Tylenchoidea</taxon>
        <taxon>Heteroderidae</taxon>
        <taxon>Heteroderinae</taxon>
        <taxon>Heterodera</taxon>
    </lineage>
</organism>
<sequence>MAYIRREFSHICTSSILHSSAKHFDEPNNATIATTMGQSPEDIATIPNRELHFNAPFNIRTIYNFRVINTGSKRIGYAFKTTKPKRIFLNPPCGTLGVGDTVNVIITVTTFDPNNDDIKNDRVIVEWCNTPDPAATVFKLEWFAEDGMVRRKNLPVIYNL</sequence>
<dbReference type="Gene3D" id="2.60.40.10">
    <property type="entry name" value="Immunoglobulins"/>
    <property type="match status" value="1"/>
</dbReference>
<dbReference type="InterPro" id="IPR000535">
    <property type="entry name" value="MSP_dom"/>
</dbReference>
<evidence type="ECO:0000256" key="7">
    <source>
        <dbReference type="RuleBase" id="RU003425"/>
    </source>
</evidence>
<dbReference type="InterPro" id="IPR051155">
    <property type="entry name" value="Nematode_MSP"/>
</dbReference>
<evidence type="ECO:0000313" key="9">
    <source>
        <dbReference type="EMBL" id="KAL3081342.1"/>
    </source>
</evidence>
<gene>
    <name evidence="9" type="ORF">niasHT_039819</name>
</gene>
<dbReference type="Pfam" id="PF00635">
    <property type="entry name" value="Motile_Sperm"/>
    <property type="match status" value="1"/>
</dbReference>
<evidence type="ECO:0000313" key="10">
    <source>
        <dbReference type="Proteomes" id="UP001620626"/>
    </source>
</evidence>
<accession>A0ABD2IQD7</accession>
<proteinExistence type="predicted"/>
<comment type="subcellular location">
    <subcellularLocation>
        <location evidence="6">Cell projection</location>
        <location evidence="6">Pseudopodium</location>
    </subcellularLocation>
    <subcellularLocation>
        <location evidence="1">Cytoplasm</location>
        <location evidence="1">Cytoskeleton</location>
    </subcellularLocation>
</comment>
<dbReference type="GO" id="GO:0005856">
    <property type="term" value="C:cytoskeleton"/>
    <property type="evidence" value="ECO:0007669"/>
    <property type="project" value="UniProtKB-SubCell"/>
</dbReference>
<comment type="function">
    <text evidence="5 7">Central component in molecular interactions underlying sperm crawling. Forms an extensive filament system that extends from sperm villipoda, along the leading edge of the pseudopod.</text>
</comment>
<keyword evidence="2" id="KW-0963">Cytoplasm</keyword>
<keyword evidence="3 7" id="KW-0206">Cytoskeleton</keyword>
<dbReference type="Proteomes" id="UP001620626">
    <property type="component" value="Unassembled WGS sequence"/>
</dbReference>